<dbReference type="Proteomes" id="UP000828941">
    <property type="component" value="Chromosome 6"/>
</dbReference>
<dbReference type="EMBL" id="CM039431">
    <property type="protein sequence ID" value="KAI4335837.1"/>
    <property type="molecule type" value="Genomic_DNA"/>
</dbReference>
<sequence>MATAASSILQPQQQQQGAGETLTSNPEAASTPSAWQSSGSIGPFFAVISVLAVLAVLSCYLGRMWNRTAPTSLEGIQNRGCLGWVKTKCRQCIARDVEHCKVKHGEVPQENTPQV</sequence>
<evidence type="ECO:0000313" key="1">
    <source>
        <dbReference type="EMBL" id="KAI4335837.1"/>
    </source>
</evidence>
<gene>
    <name evidence="1" type="ORF">L6164_014444</name>
</gene>
<reference evidence="1 2" key="1">
    <citation type="journal article" date="2022" name="DNA Res.">
        <title>Chromosomal-level genome assembly of the orchid tree Bauhinia variegata (Leguminosae; Cercidoideae) supports the allotetraploid origin hypothesis of Bauhinia.</title>
        <authorList>
            <person name="Zhong Y."/>
            <person name="Chen Y."/>
            <person name="Zheng D."/>
            <person name="Pang J."/>
            <person name="Liu Y."/>
            <person name="Luo S."/>
            <person name="Meng S."/>
            <person name="Qian L."/>
            <person name="Wei D."/>
            <person name="Dai S."/>
            <person name="Zhou R."/>
        </authorList>
    </citation>
    <scope>NUCLEOTIDE SEQUENCE [LARGE SCALE GENOMIC DNA]</scope>
    <source>
        <strain evidence="1">BV-YZ2020</strain>
    </source>
</reference>
<protein>
    <submittedName>
        <fullName evidence="1">Uncharacterized protein</fullName>
    </submittedName>
</protein>
<keyword evidence="2" id="KW-1185">Reference proteome</keyword>
<comment type="caution">
    <text evidence="1">The sequence shown here is derived from an EMBL/GenBank/DDBJ whole genome shotgun (WGS) entry which is preliminary data.</text>
</comment>
<proteinExistence type="predicted"/>
<evidence type="ECO:0000313" key="2">
    <source>
        <dbReference type="Proteomes" id="UP000828941"/>
    </source>
</evidence>
<organism evidence="1 2">
    <name type="scientific">Bauhinia variegata</name>
    <name type="common">Purple orchid tree</name>
    <name type="synonym">Phanera variegata</name>
    <dbReference type="NCBI Taxonomy" id="167791"/>
    <lineage>
        <taxon>Eukaryota</taxon>
        <taxon>Viridiplantae</taxon>
        <taxon>Streptophyta</taxon>
        <taxon>Embryophyta</taxon>
        <taxon>Tracheophyta</taxon>
        <taxon>Spermatophyta</taxon>
        <taxon>Magnoliopsida</taxon>
        <taxon>eudicotyledons</taxon>
        <taxon>Gunneridae</taxon>
        <taxon>Pentapetalae</taxon>
        <taxon>rosids</taxon>
        <taxon>fabids</taxon>
        <taxon>Fabales</taxon>
        <taxon>Fabaceae</taxon>
        <taxon>Cercidoideae</taxon>
        <taxon>Cercideae</taxon>
        <taxon>Bauhiniinae</taxon>
        <taxon>Bauhinia</taxon>
    </lineage>
</organism>
<accession>A0ACB9NIS3</accession>
<name>A0ACB9NIS3_BAUVA</name>